<dbReference type="AlphaFoldDB" id="A0A0F9UXX0"/>
<evidence type="ECO:0000313" key="1">
    <source>
        <dbReference type="EMBL" id="KKN92342.1"/>
    </source>
</evidence>
<dbReference type="EMBL" id="LAZR01000095">
    <property type="protein sequence ID" value="KKN92342.1"/>
    <property type="molecule type" value="Genomic_DNA"/>
</dbReference>
<sequence>MSDYSTADVTAWMLTAFAVNKRNGAELQLDCPECGHPSCYFNVKKQVGYCHSASCRETWPLDKLIDKVGYSPDHIGFTVTPVIDTVVSRPVALPKAAKPIERLDTAVDALAYRGVTWDHIQKFRIHQDDTRLYVPVYEGGVLVQYNSRRVRKENPPEDWFKAGEKPYRYASGHPITHYLLGFEECRLWGDIVLVENSFVSMWLRDIHATATFGSHLSDTVINKIVHSRINHVTFLWDQGTEYASQKAQRKLKELGVQSKVIHIKGQPDDYTKEELKELL</sequence>
<reference evidence="1" key="1">
    <citation type="journal article" date="2015" name="Nature">
        <title>Complex archaea that bridge the gap between prokaryotes and eukaryotes.</title>
        <authorList>
            <person name="Spang A."/>
            <person name="Saw J.H."/>
            <person name="Jorgensen S.L."/>
            <person name="Zaremba-Niedzwiedzka K."/>
            <person name="Martijn J."/>
            <person name="Lind A.E."/>
            <person name="van Eijk R."/>
            <person name="Schleper C."/>
            <person name="Guy L."/>
            <person name="Ettema T.J."/>
        </authorList>
    </citation>
    <scope>NUCLEOTIDE SEQUENCE</scope>
</reference>
<accession>A0A0F9UXX0</accession>
<organism evidence="1">
    <name type="scientific">marine sediment metagenome</name>
    <dbReference type="NCBI Taxonomy" id="412755"/>
    <lineage>
        <taxon>unclassified sequences</taxon>
        <taxon>metagenomes</taxon>
        <taxon>ecological metagenomes</taxon>
    </lineage>
</organism>
<protein>
    <submittedName>
        <fullName evidence="1">Uncharacterized protein</fullName>
    </submittedName>
</protein>
<name>A0A0F9UXX0_9ZZZZ</name>
<proteinExistence type="predicted"/>
<comment type="caution">
    <text evidence="1">The sequence shown here is derived from an EMBL/GenBank/DDBJ whole genome shotgun (WGS) entry which is preliminary data.</text>
</comment>
<gene>
    <name evidence="1" type="ORF">LCGC14_0208330</name>
</gene>